<dbReference type="Gene3D" id="3.40.50.2300">
    <property type="match status" value="2"/>
</dbReference>
<dbReference type="Proteomes" id="UP000620262">
    <property type="component" value="Unassembled WGS sequence"/>
</dbReference>
<proteinExistence type="inferred from homology"/>
<dbReference type="PANTHER" id="PTHR46847">
    <property type="entry name" value="D-ALLOSE-BINDING PERIPLASMIC PROTEIN-RELATED"/>
    <property type="match status" value="1"/>
</dbReference>
<dbReference type="Pfam" id="PF13407">
    <property type="entry name" value="Peripla_BP_4"/>
    <property type="match status" value="1"/>
</dbReference>
<evidence type="ECO:0000313" key="7">
    <source>
        <dbReference type="Proteomes" id="UP000620262"/>
    </source>
</evidence>
<dbReference type="PANTHER" id="PTHR46847:SF1">
    <property type="entry name" value="D-ALLOSE-BINDING PERIPLASMIC PROTEIN-RELATED"/>
    <property type="match status" value="1"/>
</dbReference>
<dbReference type="EMBL" id="JADBEC010000002">
    <property type="protein sequence ID" value="MBE1507512.1"/>
    <property type="molecule type" value="Genomic_DNA"/>
</dbReference>
<sequence length="315" mass="32324">MKSICVAAVLAALTASAASAETIGVSMQSFDNNFQTLLCEGLSARASQVGGVTLQIEDAQTDVSKQLNQVNNFIAAGVDAIIVTLADTSAAPGISAAAEKAGIPLVYLNLQPDNVDKLPKNQAYVGSKETDSGRLGAEAACEILKKNGKAGDAQAYILMGDLAHQASRDRTSSVKETLAAGDCKGVTIADEQSAAWTRTNAMDLTTNWITAGRPIDAVFANNDEMAIGAIQALKAAGVPMGSVVVVGIDATQDGLAAMAAGDLDVTVFQNAKGQSAGAMDAAVALARGHNVDKQVIMVPFELVTPTNMAGYAHQN</sequence>
<feature type="domain" description="Periplasmic binding protein" evidence="5">
    <location>
        <begin position="23"/>
        <end position="288"/>
    </location>
</feature>
<comment type="similarity">
    <text evidence="2">Belongs to the bacterial solute-binding protein 2 family.</text>
</comment>
<feature type="chain" id="PRO_5046344733" evidence="4">
    <location>
        <begin position="21"/>
        <end position="315"/>
    </location>
</feature>
<keyword evidence="7" id="KW-1185">Reference proteome</keyword>
<comment type="subcellular location">
    <subcellularLocation>
        <location evidence="1">Cell envelope</location>
    </subcellularLocation>
</comment>
<feature type="signal peptide" evidence="4">
    <location>
        <begin position="1"/>
        <end position="20"/>
    </location>
</feature>
<evidence type="ECO:0000256" key="4">
    <source>
        <dbReference type="SAM" id="SignalP"/>
    </source>
</evidence>
<organism evidence="6 7">
    <name type="scientific">Rhizobium viscosum</name>
    <name type="common">Arthrobacter viscosus</name>
    <dbReference type="NCBI Taxonomy" id="1673"/>
    <lineage>
        <taxon>Bacteria</taxon>
        <taxon>Pseudomonadati</taxon>
        <taxon>Pseudomonadota</taxon>
        <taxon>Alphaproteobacteria</taxon>
        <taxon>Hyphomicrobiales</taxon>
        <taxon>Rhizobiaceae</taxon>
        <taxon>Rhizobium/Agrobacterium group</taxon>
        <taxon>Rhizobium</taxon>
    </lineage>
</organism>
<gene>
    <name evidence="6" type="ORF">H4W29_004757</name>
</gene>
<keyword evidence="3 4" id="KW-0732">Signal</keyword>
<dbReference type="InterPro" id="IPR028082">
    <property type="entry name" value="Peripla_BP_I"/>
</dbReference>
<dbReference type="InterPro" id="IPR025997">
    <property type="entry name" value="SBP_2_dom"/>
</dbReference>
<comment type="caution">
    <text evidence="6">The sequence shown here is derived from an EMBL/GenBank/DDBJ whole genome shotgun (WGS) entry which is preliminary data.</text>
</comment>
<accession>A0ABR9IWB3</accession>
<dbReference type="RefSeq" id="WP_192731244.1">
    <property type="nucleotide sequence ID" value="NZ_BAAAVL010000002.1"/>
</dbReference>
<name>A0ABR9IWB3_RHIVS</name>
<evidence type="ECO:0000256" key="3">
    <source>
        <dbReference type="ARBA" id="ARBA00022729"/>
    </source>
</evidence>
<evidence type="ECO:0000256" key="1">
    <source>
        <dbReference type="ARBA" id="ARBA00004196"/>
    </source>
</evidence>
<evidence type="ECO:0000256" key="2">
    <source>
        <dbReference type="ARBA" id="ARBA00007639"/>
    </source>
</evidence>
<keyword evidence="6" id="KW-0813">Transport</keyword>
<evidence type="ECO:0000313" key="6">
    <source>
        <dbReference type="EMBL" id="MBE1507512.1"/>
    </source>
</evidence>
<reference evidence="6 7" key="1">
    <citation type="submission" date="2020-10" db="EMBL/GenBank/DDBJ databases">
        <title>Sequencing the genomes of 1000 actinobacteria strains.</title>
        <authorList>
            <person name="Klenk H.-P."/>
        </authorList>
    </citation>
    <scope>NUCLEOTIDE SEQUENCE [LARGE SCALE GENOMIC DNA]</scope>
    <source>
        <strain evidence="6 7">DSM 7307</strain>
    </source>
</reference>
<keyword evidence="6" id="KW-0762">Sugar transport</keyword>
<protein>
    <submittedName>
        <fullName evidence="6">ABC-type sugar transport system substrate-binding protein</fullName>
    </submittedName>
</protein>
<evidence type="ECO:0000259" key="5">
    <source>
        <dbReference type="Pfam" id="PF13407"/>
    </source>
</evidence>
<dbReference type="SUPFAM" id="SSF53822">
    <property type="entry name" value="Periplasmic binding protein-like I"/>
    <property type="match status" value="1"/>
</dbReference>